<dbReference type="AlphaFoldDB" id="A0AAE7G433"/>
<protein>
    <recommendedName>
        <fullName evidence="4">tRNA/rRNA methyltransferase SpoU type domain-containing protein</fullName>
    </recommendedName>
</protein>
<name>A0AAE7G433_CARRU</name>
<dbReference type="GO" id="GO:0006396">
    <property type="term" value="P:RNA processing"/>
    <property type="evidence" value="ECO:0007669"/>
    <property type="project" value="InterPro"/>
</dbReference>
<dbReference type="GO" id="GO:0008173">
    <property type="term" value="F:RNA methyltransferase activity"/>
    <property type="evidence" value="ECO:0007669"/>
    <property type="project" value="InterPro"/>
</dbReference>
<gene>
    <name evidence="5" type="ORF">FK493_00345</name>
</gene>
<dbReference type="InterPro" id="IPR029026">
    <property type="entry name" value="tRNA_m1G_MTases_N"/>
</dbReference>
<dbReference type="Proteomes" id="UP000510930">
    <property type="component" value="Chromosome"/>
</dbReference>
<keyword evidence="1" id="KW-0489">Methyltransferase</keyword>
<feature type="domain" description="tRNA/rRNA methyltransferase SpoU type" evidence="4">
    <location>
        <begin position="63"/>
        <end position="185"/>
    </location>
</feature>
<keyword evidence="3" id="KW-1133">Transmembrane helix</keyword>
<dbReference type="GO" id="GO:0003723">
    <property type="term" value="F:RNA binding"/>
    <property type="evidence" value="ECO:0007669"/>
    <property type="project" value="InterPro"/>
</dbReference>
<evidence type="ECO:0000259" key="4">
    <source>
        <dbReference type="Pfam" id="PF00588"/>
    </source>
</evidence>
<dbReference type="SUPFAM" id="SSF75217">
    <property type="entry name" value="alpha/beta knot"/>
    <property type="match status" value="1"/>
</dbReference>
<feature type="transmembrane region" description="Helical" evidence="3">
    <location>
        <begin position="99"/>
        <end position="116"/>
    </location>
</feature>
<keyword evidence="3" id="KW-0472">Membrane</keyword>
<dbReference type="Gene3D" id="3.40.1280.10">
    <property type="match status" value="1"/>
</dbReference>
<dbReference type="InterPro" id="IPR001537">
    <property type="entry name" value="SpoU_MeTrfase"/>
</dbReference>
<organism evidence="5 6">
    <name type="scientific">Carsonella ruddii</name>
    <dbReference type="NCBI Taxonomy" id="114186"/>
    <lineage>
        <taxon>Bacteria</taxon>
        <taxon>Pseudomonadati</taxon>
        <taxon>Pseudomonadota</taxon>
        <taxon>Gammaproteobacteria</taxon>
        <taxon>Oceanospirillales</taxon>
        <taxon>Halomonadaceae</taxon>
        <taxon>Zymobacter group</taxon>
        <taxon>Candidatus Carsonella</taxon>
    </lineage>
</organism>
<sequence>MCIIIYNFRKILKSLKKIIKLNNYFFIFNFFFKKKFLYKNNNFFLYFKNSFKKKIINKNFSILYFLKNNGNIHSCIRTCYLFKIISVIKKKNHKYINSYYQNIFFVKNIFFFLLYFKKKKLIIGLSINSNIDLKKINNNINFVIFIGNEKKSFIKLFYKKFDLILKIETYCKKSLNVSVVNAITLHYLL</sequence>
<proteinExistence type="predicted"/>
<dbReference type="EMBL" id="CP041245">
    <property type="protein sequence ID" value="QLK14035.1"/>
    <property type="molecule type" value="Genomic_DNA"/>
</dbReference>
<dbReference type="GO" id="GO:0032259">
    <property type="term" value="P:methylation"/>
    <property type="evidence" value="ECO:0007669"/>
    <property type="project" value="UniProtKB-KW"/>
</dbReference>
<reference evidence="5 6" key="1">
    <citation type="submission" date="2019-06" db="EMBL/GenBank/DDBJ databases">
        <authorList>
            <person name="Petrone J.R."/>
            <person name="Munoz-Beristain A."/>
            <person name="Russell J.T."/>
            <person name="Rios-Glusberger P."/>
            <person name="Triplett E.W."/>
        </authorList>
    </citation>
    <scope>NUCLEOTIDE SEQUENCE [LARGE SCALE GENOMIC DNA]</scope>
    <source>
        <strain evidence="5">JRPAMB4</strain>
    </source>
</reference>
<evidence type="ECO:0000313" key="5">
    <source>
        <dbReference type="EMBL" id="QLK14035.1"/>
    </source>
</evidence>
<evidence type="ECO:0000313" key="6">
    <source>
        <dbReference type="Proteomes" id="UP000510930"/>
    </source>
</evidence>
<evidence type="ECO:0000256" key="1">
    <source>
        <dbReference type="ARBA" id="ARBA00022603"/>
    </source>
</evidence>
<accession>A0AAE7G433</accession>
<keyword evidence="3" id="KW-0812">Transmembrane</keyword>
<evidence type="ECO:0000256" key="2">
    <source>
        <dbReference type="ARBA" id="ARBA00022679"/>
    </source>
</evidence>
<keyword evidence="2" id="KW-0808">Transferase</keyword>
<dbReference type="InterPro" id="IPR029028">
    <property type="entry name" value="Alpha/beta_knot_MTases"/>
</dbReference>
<dbReference type="Pfam" id="PF00588">
    <property type="entry name" value="SpoU_methylase"/>
    <property type="match status" value="1"/>
</dbReference>
<evidence type="ECO:0000256" key="3">
    <source>
        <dbReference type="SAM" id="Phobius"/>
    </source>
</evidence>